<accession>A0A7Y9YCN8</accession>
<organism evidence="1 2">
    <name type="scientific">Nocardioides marinus</name>
    <dbReference type="NCBI Taxonomy" id="374514"/>
    <lineage>
        <taxon>Bacteria</taxon>
        <taxon>Bacillati</taxon>
        <taxon>Actinomycetota</taxon>
        <taxon>Actinomycetes</taxon>
        <taxon>Propionibacteriales</taxon>
        <taxon>Nocardioidaceae</taxon>
        <taxon>Nocardioides</taxon>
    </lineage>
</organism>
<evidence type="ECO:0000313" key="1">
    <source>
        <dbReference type="EMBL" id="NYI09780.1"/>
    </source>
</evidence>
<evidence type="ECO:0008006" key="3">
    <source>
        <dbReference type="Google" id="ProtNLM"/>
    </source>
</evidence>
<comment type="caution">
    <text evidence="1">The sequence shown here is derived from an EMBL/GenBank/DDBJ whole genome shotgun (WGS) entry which is preliminary data.</text>
</comment>
<dbReference type="EMBL" id="JACBZI010000001">
    <property type="protein sequence ID" value="NYI09780.1"/>
    <property type="molecule type" value="Genomic_DNA"/>
</dbReference>
<dbReference type="InterPro" id="IPR021412">
    <property type="entry name" value="DUF3052"/>
</dbReference>
<dbReference type="AlphaFoldDB" id="A0A7Y9YCN8"/>
<keyword evidence="2" id="KW-1185">Reference proteome</keyword>
<evidence type="ECO:0000313" key="2">
    <source>
        <dbReference type="Proteomes" id="UP000537326"/>
    </source>
</evidence>
<dbReference type="Pfam" id="PF11253">
    <property type="entry name" value="DUF3052"/>
    <property type="match status" value="1"/>
</dbReference>
<name>A0A7Y9YCN8_9ACTN</name>
<gene>
    <name evidence="1" type="ORF">BKA05_001295</name>
</gene>
<proteinExistence type="predicted"/>
<protein>
    <recommendedName>
        <fullName evidence="3">DUF3052 domain-containing protein</fullName>
    </recommendedName>
</protein>
<dbReference type="Proteomes" id="UP000537326">
    <property type="component" value="Unassembled WGS sequence"/>
</dbReference>
<dbReference type="RefSeq" id="WP_298749353.1">
    <property type="nucleotide sequence ID" value="NZ_BAAAPP010000009.1"/>
</dbReference>
<sequence>MSSTAGGGSTQTGPANDVAERLGLSTGMVVQELGWDSDSDDELRVAVENAIDADMVDGDYGNVVDAVLLWWRDEDGDLVDGLVDALTDLVGGGSIWLLTPKVGRPNAVDASEVAEAAPIAGLSQTTTATVSKEWAATRLVAPKTPA</sequence>
<reference evidence="1 2" key="1">
    <citation type="submission" date="2020-07" db="EMBL/GenBank/DDBJ databases">
        <title>Sequencing the genomes of 1000 actinobacteria strains.</title>
        <authorList>
            <person name="Klenk H.-P."/>
        </authorList>
    </citation>
    <scope>NUCLEOTIDE SEQUENCE [LARGE SCALE GENOMIC DNA]</scope>
    <source>
        <strain evidence="1 2">DSM 18248</strain>
    </source>
</reference>